<dbReference type="Pfam" id="PF01883">
    <property type="entry name" value="FeS_assembly_P"/>
    <property type="match status" value="1"/>
</dbReference>
<dbReference type="InterPro" id="IPR034904">
    <property type="entry name" value="FSCA_dom_sf"/>
</dbReference>
<evidence type="ECO:0000313" key="3">
    <source>
        <dbReference type="Proteomes" id="UP000008138"/>
    </source>
</evidence>
<dbReference type="PANTHER" id="PTHR42831:SF1">
    <property type="entry name" value="FE-S PROTEIN MATURATION AUXILIARY FACTOR YITW"/>
    <property type="match status" value="1"/>
</dbReference>
<sequence length="134" mass="14983">MEQSGNGVVFKTNLPPEKVKQLVEILRNIYDPEIPINVYDLGLIREITLGEDGTLKIVMTLTAVGCPVSSSLANEVGLAVQSVVPEAKDVEVDVDFERPWDPTQMTPEGREMFKAIYGYDIVEQYLKQQQELAQ</sequence>
<dbReference type="Proteomes" id="UP000008138">
    <property type="component" value="Chromosome"/>
</dbReference>
<name>F2L3L1_THEU7</name>
<dbReference type="InterPro" id="IPR002744">
    <property type="entry name" value="MIP18-like"/>
</dbReference>
<dbReference type="KEGG" id="tuz:TUZN_1789"/>
<dbReference type="RefSeq" id="WP_013680585.1">
    <property type="nucleotide sequence ID" value="NC_015315.1"/>
</dbReference>
<dbReference type="PANTHER" id="PTHR42831">
    <property type="entry name" value="FE-S PROTEIN MATURATION AUXILIARY FACTOR YITW"/>
    <property type="match status" value="1"/>
</dbReference>
<dbReference type="HOGENOM" id="CLU_091588_2_2_2"/>
<dbReference type="STRING" id="999630.TUZN_1789"/>
<dbReference type="EMBL" id="CP002590">
    <property type="protein sequence ID" value="AEA13250.1"/>
    <property type="molecule type" value="Genomic_DNA"/>
</dbReference>
<dbReference type="AlphaFoldDB" id="F2L3L1"/>
<protein>
    <submittedName>
        <fullName evidence="2">Phenylacetic acid degradation protein</fullName>
    </submittedName>
</protein>
<evidence type="ECO:0000313" key="2">
    <source>
        <dbReference type="EMBL" id="AEA13250.1"/>
    </source>
</evidence>
<dbReference type="OrthoDB" id="371709at2157"/>
<dbReference type="GeneID" id="10361303"/>
<dbReference type="InterPro" id="IPR052339">
    <property type="entry name" value="Fe-S_Maturation_MIP18"/>
</dbReference>
<dbReference type="Gene3D" id="3.30.300.130">
    <property type="entry name" value="Fe-S cluster assembly (FSCA)"/>
    <property type="match status" value="1"/>
</dbReference>
<feature type="domain" description="MIP18 family-like" evidence="1">
    <location>
        <begin position="21"/>
        <end position="94"/>
    </location>
</feature>
<reference key="2">
    <citation type="submission" date="2011-03" db="EMBL/GenBank/DDBJ databases">
        <title>Complete genome sequence of the thermoacidophilic crenarchaeon Thermoproteus uzoniensis 768-20.</title>
        <authorList>
            <person name="Mardanov A.V."/>
            <person name="Gumerov V.M."/>
            <person name="Beletsky A.V."/>
            <person name="Prokofeva M.I."/>
            <person name="Bonch-Osmolovskaya E.A."/>
            <person name="Ravin N.V."/>
            <person name="Skryabin K.G."/>
        </authorList>
    </citation>
    <scope>NUCLEOTIDE SEQUENCE</scope>
    <source>
        <strain>768-20</strain>
    </source>
</reference>
<dbReference type="SUPFAM" id="SSF117916">
    <property type="entry name" value="Fe-S cluster assembly (FSCA) domain-like"/>
    <property type="match status" value="1"/>
</dbReference>
<keyword evidence="3" id="KW-1185">Reference proteome</keyword>
<dbReference type="eggNOG" id="arCOG01845">
    <property type="taxonomic scope" value="Archaea"/>
</dbReference>
<evidence type="ECO:0000259" key="1">
    <source>
        <dbReference type="Pfam" id="PF01883"/>
    </source>
</evidence>
<proteinExistence type="predicted"/>
<organism evidence="2 3">
    <name type="scientific">Thermoproteus uzoniensis (strain 768-20)</name>
    <dbReference type="NCBI Taxonomy" id="999630"/>
    <lineage>
        <taxon>Archaea</taxon>
        <taxon>Thermoproteota</taxon>
        <taxon>Thermoprotei</taxon>
        <taxon>Thermoproteales</taxon>
        <taxon>Thermoproteaceae</taxon>
        <taxon>Thermoproteus</taxon>
    </lineage>
</organism>
<reference evidence="2 3" key="1">
    <citation type="journal article" date="2011" name="J. Bacteriol.">
        <title>Complete genome sequence of the thermoacidophilic crenarchaeon Thermoproteus uzoniensis 768-20.</title>
        <authorList>
            <person name="Mardanov A.V."/>
            <person name="Gumerov V.M."/>
            <person name="Beletsky A.V."/>
            <person name="Prokofeva M.I."/>
            <person name="Bonch-Osmolovskaya E.A."/>
            <person name="Ravin N.V."/>
            <person name="Skryabin K.G."/>
        </authorList>
    </citation>
    <scope>NUCLEOTIDE SEQUENCE [LARGE SCALE GENOMIC DNA]</scope>
    <source>
        <strain evidence="2 3">768-20</strain>
    </source>
</reference>
<accession>F2L3L1</accession>
<gene>
    <name evidence="2" type="ordered locus">TUZN_1789</name>
</gene>